<dbReference type="SUPFAM" id="SSF51126">
    <property type="entry name" value="Pectin lyase-like"/>
    <property type="match status" value="1"/>
</dbReference>
<protein>
    <recommendedName>
        <fullName evidence="3">Outer membrane repeat protein</fullName>
    </recommendedName>
</protein>
<sequence>MRRIRTIARALIGATVVAGGVTALAPLAQAITIPVACSENALVAAVNLANSTPTADTLALAGGCTYALTSAHGGLTDGLPVITTPIEMIGPATITRTSLLPFRIAEVSPTGSLTLTTMITLTNGSAVGDGGAILNAGAVTLTTSSLIGNVATLNGGGLANVDTPAPATAPAATFTRSDVLGNTALLRGGGIYNGVRGTLTTTGVSGSPLFVLGNTGSEGGGIAAVNSTATTLTQTAVTANHAILTAGGVYREGGTMTTTSSPISANTPNNCVGSVPAVPACTA</sequence>
<gene>
    <name evidence="1" type="ORF">EV192_120118</name>
</gene>
<evidence type="ECO:0000313" key="1">
    <source>
        <dbReference type="EMBL" id="TCO45932.1"/>
    </source>
</evidence>
<dbReference type="AlphaFoldDB" id="A0A4R2IN06"/>
<organism evidence="1 2">
    <name type="scientific">Actinocrispum wychmicini</name>
    <dbReference type="NCBI Taxonomy" id="1213861"/>
    <lineage>
        <taxon>Bacteria</taxon>
        <taxon>Bacillati</taxon>
        <taxon>Actinomycetota</taxon>
        <taxon>Actinomycetes</taxon>
        <taxon>Pseudonocardiales</taxon>
        <taxon>Pseudonocardiaceae</taxon>
        <taxon>Actinocrispum</taxon>
    </lineage>
</organism>
<dbReference type="InterPro" id="IPR011050">
    <property type="entry name" value="Pectin_lyase_fold/virulence"/>
</dbReference>
<evidence type="ECO:0008006" key="3">
    <source>
        <dbReference type="Google" id="ProtNLM"/>
    </source>
</evidence>
<dbReference type="RefSeq" id="WP_132126115.1">
    <property type="nucleotide sequence ID" value="NZ_SLWS01000020.1"/>
</dbReference>
<comment type="caution">
    <text evidence="1">The sequence shown here is derived from an EMBL/GenBank/DDBJ whole genome shotgun (WGS) entry which is preliminary data.</text>
</comment>
<accession>A0A4R2IN06</accession>
<proteinExistence type="predicted"/>
<evidence type="ECO:0000313" key="2">
    <source>
        <dbReference type="Proteomes" id="UP000295680"/>
    </source>
</evidence>
<dbReference type="EMBL" id="SLWS01000020">
    <property type="protein sequence ID" value="TCO45932.1"/>
    <property type="molecule type" value="Genomic_DNA"/>
</dbReference>
<reference evidence="1 2" key="1">
    <citation type="submission" date="2019-03" db="EMBL/GenBank/DDBJ databases">
        <title>Genomic Encyclopedia of Type Strains, Phase IV (KMG-IV): sequencing the most valuable type-strain genomes for metagenomic binning, comparative biology and taxonomic classification.</title>
        <authorList>
            <person name="Goeker M."/>
        </authorList>
    </citation>
    <scope>NUCLEOTIDE SEQUENCE [LARGE SCALE GENOMIC DNA]</scope>
    <source>
        <strain evidence="1 2">DSM 45934</strain>
    </source>
</reference>
<dbReference type="OrthoDB" id="3523774at2"/>
<dbReference type="Proteomes" id="UP000295680">
    <property type="component" value="Unassembled WGS sequence"/>
</dbReference>
<name>A0A4R2IN06_9PSEU</name>
<keyword evidence="2" id="KW-1185">Reference proteome</keyword>